<dbReference type="AlphaFoldDB" id="A0A1D9G6L6"/>
<evidence type="ECO:0000256" key="1">
    <source>
        <dbReference type="SAM" id="MobiDB-lite"/>
    </source>
</evidence>
<name>A0A1D9G6L6_MOOP1</name>
<dbReference type="EMBL" id="CP017708">
    <property type="protein sequence ID" value="AOY83292.1"/>
    <property type="molecule type" value="Genomic_DNA"/>
</dbReference>
<feature type="region of interest" description="Disordered" evidence="1">
    <location>
        <begin position="1"/>
        <end position="21"/>
    </location>
</feature>
<evidence type="ECO:0000313" key="2">
    <source>
        <dbReference type="EMBL" id="AOY83292.1"/>
    </source>
</evidence>
<accession>A0A1D9G6L6</accession>
<proteinExistence type="predicted"/>
<sequence length="78" mass="8651">MARRARQRRSQIANETALPTGRANASKFYKPYSEAMQCGLGGKPQDRTASRGALSVGEFNSPTESAPNKEFKINKQKY</sequence>
<gene>
    <name evidence="2" type="ORF">BJP36_28575</name>
</gene>
<evidence type="ECO:0000313" key="3">
    <source>
        <dbReference type="Proteomes" id="UP000176944"/>
    </source>
</evidence>
<organism evidence="2 3">
    <name type="scientific">Moorena producens (strain JHB)</name>
    <dbReference type="NCBI Taxonomy" id="1454205"/>
    <lineage>
        <taxon>Bacteria</taxon>
        <taxon>Bacillati</taxon>
        <taxon>Cyanobacteriota</taxon>
        <taxon>Cyanophyceae</taxon>
        <taxon>Coleofasciculales</taxon>
        <taxon>Coleofasciculaceae</taxon>
        <taxon>Moorena</taxon>
    </lineage>
</organism>
<feature type="region of interest" description="Disordered" evidence="1">
    <location>
        <begin position="39"/>
        <end position="78"/>
    </location>
</feature>
<feature type="compositionally biased region" description="Basic and acidic residues" evidence="1">
    <location>
        <begin position="67"/>
        <end position="78"/>
    </location>
</feature>
<reference evidence="3" key="1">
    <citation type="submission" date="2016-10" db="EMBL/GenBank/DDBJ databases">
        <title>Comparative genomics uncovers the prolific and rare metabolic potential of the cyanobacterial genus Moorea.</title>
        <authorList>
            <person name="Leao T."/>
            <person name="Castelao G."/>
            <person name="Korobeynikov A."/>
            <person name="Monroe E.A."/>
            <person name="Podell S."/>
            <person name="Glukhov E."/>
            <person name="Allen E."/>
            <person name="Gerwick W.H."/>
            <person name="Gerwick L."/>
        </authorList>
    </citation>
    <scope>NUCLEOTIDE SEQUENCE [LARGE SCALE GENOMIC DNA]</scope>
    <source>
        <strain evidence="3">JHB</strain>
    </source>
</reference>
<dbReference type="Proteomes" id="UP000176944">
    <property type="component" value="Chromosome"/>
</dbReference>
<protein>
    <submittedName>
        <fullName evidence="2">Uncharacterized protein</fullName>
    </submittedName>
</protein>